<evidence type="ECO:0000256" key="1">
    <source>
        <dbReference type="SAM" id="MobiDB-lite"/>
    </source>
</evidence>
<protein>
    <submittedName>
        <fullName evidence="2">Uncharacterized protein</fullName>
    </submittedName>
</protein>
<feature type="compositionally biased region" description="Low complexity" evidence="1">
    <location>
        <begin position="56"/>
        <end position="67"/>
    </location>
</feature>
<dbReference type="EMBL" id="HBGG01001619">
    <property type="protein sequence ID" value="CAD9198686.1"/>
    <property type="molecule type" value="Transcribed_RNA"/>
</dbReference>
<gene>
    <name evidence="2" type="ORF">TCHU04912_LOCUS918</name>
    <name evidence="3" type="ORF">TCHU04912_LOCUS919</name>
</gene>
<organism evidence="2">
    <name type="scientific">Tetraselmis chuii</name>
    <dbReference type="NCBI Taxonomy" id="63592"/>
    <lineage>
        <taxon>Eukaryota</taxon>
        <taxon>Viridiplantae</taxon>
        <taxon>Chlorophyta</taxon>
        <taxon>core chlorophytes</taxon>
        <taxon>Chlorodendrophyceae</taxon>
        <taxon>Chlorodendrales</taxon>
        <taxon>Chlorodendraceae</taxon>
        <taxon>Tetraselmis</taxon>
    </lineage>
</organism>
<name>A0A6U1DK65_9CHLO</name>
<dbReference type="AlphaFoldDB" id="A0A6U1DK65"/>
<proteinExistence type="predicted"/>
<reference evidence="2" key="1">
    <citation type="submission" date="2021-01" db="EMBL/GenBank/DDBJ databases">
        <authorList>
            <person name="Corre E."/>
            <person name="Pelletier E."/>
            <person name="Niang G."/>
            <person name="Scheremetjew M."/>
            <person name="Finn R."/>
            <person name="Kale V."/>
            <person name="Holt S."/>
            <person name="Cochrane G."/>
            <person name="Meng A."/>
            <person name="Brown T."/>
            <person name="Cohen L."/>
        </authorList>
    </citation>
    <scope>NUCLEOTIDE SEQUENCE</scope>
    <source>
        <strain evidence="2">PLY429</strain>
    </source>
</reference>
<feature type="region of interest" description="Disordered" evidence="1">
    <location>
        <begin position="35"/>
        <end position="71"/>
    </location>
</feature>
<accession>A0A6U1DK65</accession>
<evidence type="ECO:0000313" key="2">
    <source>
        <dbReference type="EMBL" id="CAD9198685.1"/>
    </source>
</evidence>
<dbReference type="SUPFAM" id="SSF103511">
    <property type="entry name" value="Chlorophyll a-b binding protein"/>
    <property type="match status" value="1"/>
</dbReference>
<evidence type="ECO:0000313" key="3">
    <source>
        <dbReference type="EMBL" id="CAD9198686.1"/>
    </source>
</evidence>
<dbReference type="EMBL" id="HBGG01001618">
    <property type="protein sequence ID" value="CAD9198685.1"/>
    <property type="molecule type" value="Transcribed_RNA"/>
</dbReference>
<sequence>MATFAVRSSAGANVAVSQSFNRRVTQKRAVTMVARAELSKPEVKSPSKPAPPSASPAPSSSGASPAGVTMEYQRAQAKEMTKYFKRLKAAQTAGQQPVFGFTKANEINNGRWVMFALLVGAMTEYATGVNFPDQLKLMGALFGIVDTD</sequence>